<feature type="compositionally biased region" description="Acidic residues" evidence="1">
    <location>
        <begin position="10"/>
        <end position="40"/>
    </location>
</feature>
<evidence type="ECO:0000256" key="1">
    <source>
        <dbReference type="SAM" id="MobiDB-lite"/>
    </source>
</evidence>
<accession>A0AAV6KAG5</accession>
<evidence type="ECO:0000313" key="2">
    <source>
        <dbReference type="EMBL" id="KAG5549466.1"/>
    </source>
</evidence>
<dbReference type="AlphaFoldDB" id="A0AAV6KAG5"/>
<protein>
    <submittedName>
        <fullName evidence="2">Uncharacterized protein</fullName>
    </submittedName>
</protein>
<sequence>MDVLLHEEEGHAEEEPEEEEPKEEEPEEEDPEEWENEEEPKDLGTYVVVLRLVCYVVVSCGDMATPGSVATLSFYRSILVPTNSLPLPPPVYDRDTKSYLYDVPVTEETPPVPPAST</sequence>
<feature type="region of interest" description="Disordered" evidence="1">
    <location>
        <begin position="1"/>
        <end position="41"/>
    </location>
</feature>
<dbReference type="Proteomes" id="UP000823749">
    <property type="component" value="Chromosome 5"/>
</dbReference>
<keyword evidence="3" id="KW-1185">Reference proteome</keyword>
<comment type="caution">
    <text evidence="2">The sequence shown here is derived from an EMBL/GenBank/DDBJ whole genome shotgun (WGS) entry which is preliminary data.</text>
</comment>
<dbReference type="EMBL" id="JACTNZ010000005">
    <property type="protein sequence ID" value="KAG5549466.1"/>
    <property type="molecule type" value="Genomic_DNA"/>
</dbReference>
<evidence type="ECO:0000313" key="3">
    <source>
        <dbReference type="Proteomes" id="UP000823749"/>
    </source>
</evidence>
<reference evidence="2" key="1">
    <citation type="submission" date="2020-08" db="EMBL/GenBank/DDBJ databases">
        <title>Plant Genome Project.</title>
        <authorList>
            <person name="Zhang R.-G."/>
        </authorList>
    </citation>
    <scope>NUCLEOTIDE SEQUENCE</scope>
    <source>
        <strain evidence="2">WSP0</strain>
        <tissue evidence="2">Leaf</tissue>
    </source>
</reference>
<gene>
    <name evidence="2" type="ORF">RHGRI_014713</name>
</gene>
<name>A0AAV6KAG5_9ERIC</name>
<organism evidence="2 3">
    <name type="scientific">Rhododendron griersonianum</name>
    <dbReference type="NCBI Taxonomy" id="479676"/>
    <lineage>
        <taxon>Eukaryota</taxon>
        <taxon>Viridiplantae</taxon>
        <taxon>Streptophyta</taxon>
        <taxon>Embryophyta</taxon>
        <taxon>Tracheophyta</taxon>
        <taxon>Spermatophyta</taxon>
        <taxon>Magnoliopsida</taxon>
        <taxon>eudicotyledons</taxon>
        <taxon>Gunneridae</taxon>
        <taxon>Pentapetalae</taxon>
        <taxon>asterids</taxon>
        <taxon>Ericales</taxon>
        <taxon>Ericaceae</taxon>
        <taxon>Ericoideae</taxon>
        <taxon>Rhodoreae</taxon>
        <taxon>Rhododendron</taxon>
    </lineage>
</organism>
<proteinExistence type="predicted"/>